<evidence type="ECO:0000313" key="1">
    <source>
        <dbReference type="EMBL" id="CAD9405547.1"/>
    </source>
</evidence>
<reference evidence="1" key="1">
    <citation type="submission" date="2021-01" db="EMBL/GenBank/DDBJ databases">
        <authorList>
            <person name="Corre E."/>
            <person name="Pelletier E."/>
            <person name="Niang G."/>
            <person name="Scheremetjew M."/>
            <person name="Finn R."/>
            <person name="Kale V."/>
            <person name="Holt S."/>
            <person name="Cochrane G."/>
            <person name="Meng A."/>
            <person name="Brown T."/>
            <person name="Cohen L."/>
        </authorList>
    </citation>
    <scope>NUCLEOTIDE SEQUENCE</scope>
    <source>
        <strain evidence="1">UTEX LB 985</strain>
    </source>
</reference>
<organism evidence="1">
    <name type="scientific">Haptolina brevifila</name>
    <dbReference type="NCBI Taxonomy" id="156173"/>
    <lineage>
        <taxon>Eukaryota</taxon>
        <taxon>Haptista</taxon>
        <taxon>Haptophyta</taxon>
        <taxon>Prymnesiophyceae</taxon>
        <taxon>Prymnesiales</taxon>
        <taxon>Prymnesiaceae</taxon>
        <taxon>Haptolina</taxon>
    </lineage>
</organism>
<name>A0A7S2FPJ3_9EUKA</name>
<proteinExistence type="predicted"/>
<dbReference type="AlphaFoldDB" id="A0A7S2FPJ3"/>
<protein>
    <submittedName>
        <fullName evidence="1">Uncharacterized protein</fullName>
    </submittedName>
</protein>
<dbReference type="EMBL" id="HBGU01006936">
    <property type="protein sequence ID" value="CAD9405547.1"/>
    <property type="molecule type" value="Transcribed_RNA"/>
</dbReference>
<gene>
    <name evidence="1" type="ORF">CBRE1094_LOCUS3780</name>
</gene>
<accession>A0A7S2FPJ3</accession>
<sequence length="125" mass="13599">MYSAIYSQSPPTPSIMAERLVWPDRPSQGSQARGQRLERQLECCGGPHGCSSLSGCSPIGSEAHGAHLRNRWGSMIAPLQELHALRAGSCMQSRLTSCLSILRLTDRHATLKHAASTHGRPLTRL</sequence>